<dbReference type="EMBL" id="JAPOHD010000009">
    <property type="protein sequence ID" value="MCY1719622.1"/>
    <property type="molecule type" value="Genomic_DNA"/>
</dbReference>
<comment type="caution">
    <text evidence="2">The sequence shown here is derived from an EMBL/GenBank/DDBJ whole genome shotgun (WGS) entry which is preliminary data.</text>
</comment>
<accession>A0A9X3J579</accession>
<feature type="domain" description="PASTA" evidence="1">
    <location>
        <begin position="109"/>
        <end position="179"/>
    </location>
</feature>
<reference evidence="2" key="1">
    <citation type="submission" date="2022-11" db="EMBL/GenBank/DDBJ databases">
        <title>Marilongibacter aestuarii gen. nov., sp. nov., isolated from tidal flat sediment.</title>
        <authorList>
            <person name="Jiayan W."/>
        </authorList>
    </citation>
    <scope>NUCLEOTIDE SEQUENCE</scope>
    <source>
        <strain evidence="2">Z1-6</strain>
    </source>
</reference>
<protein>
    <submittedName>
        <fullName evidence="2">PASTA domain-containing protein</fullName>
    </submittedName>
</protein>
<evidence type="ECO:0000313" key="3">
    <source>
        <dbReference type="Proteomes" id="UP001145087"/>
    </source>
</evidence>
<dbReference type="SMART" id="SM00740">
    <property type="entry name" value="PASTA"/>
    <property type="match status" value="3"/>
</dbReference>
<dbReference type="RefSeq" id="WP_343331960.1">
    <property type="nucleotide sequence ID" value="NZ_JAPOHD010000009.1"/>
</dbReference>
<dbReference type="InterPro" id="IPR005543">
    <property type="entry name" value="PASTA_dom"/>
</dbReference>
<evidence type="ECO:0000313" key="2">
    <source>
        <dbReference type="EMBL" id="MCY1719622.1"/>
    </source>
</evidence>
<evidence type="ECO:0000259" key="1">
    <source>
        <dbReference type="PROSITE" id="PS51178"/>
    </source>
</evidence>
<dbReference type="CDD" id="cd06577">
    <property type="entry name" value="PASTA_pknB"/>
    <property type="match status" value="2"/>
</dbReference>
<dbReference type="SUPFAM" id="SSF54184">
    <property type="entry name" value="Penicillin-binding protein 2x (pbp-2x), c-terminal domain"/>
    <property type="match status" value="1"/>
</dbReference>
<feature type="domain" description="PASTA" evidence="1">
    <location>
        <begin position="41"/>
        <end position="107"/>
    </location>
</feature>
<dbReference type="PROSITE" id="PS51178">
    <property type="entry name" value="PASTA"/>
    <property type="match status" value="2"/>
</dbReference>
<organism evidence="2 3">
    <name type="scientific">Draconibacterium aestuarii</name>
    <dbReference type="NCBI Taxonomy" id="2998507"/>
    <lineage>
        <taxon>Bacteria</taxon>
        <taxon>Pseudomonadati</taxon>
        <taxon>Bacteroidota</taxon>
        <taxon>Bacteroidia</taxon>
        <taxon>Marinilabiliales</taxon>
        <taxon>Prolixibacteraceae</taxon>
        <taxon>Draconibacterium</taxon>
    </lineage>
</organism>
<dbReference type="Pfam" id="PF03793">
    <property type="entry name" value="PASTA"/>
    <property type="match status" value="1"/>
</dbReference>
<gene>
    <name evidence="2" type="ORF">OU798_04675</name>
</gene>
<keyword evidence="3" id="KW-1185">Reference proteome</keyword>
<proteinExistence type="predicted"/>
<dbReference type="Proteomes" id="UP001145087">
    <property type="component" value="Unassembled WGS sequence"/>
</dbReference>
<name>A0A9X3J579_9BACT</name>
<sequence length="266" mass="29258">MSLGKFVVSRVFFMHLLLAIALIALLVFGTLKGLNQYTHHGVSYPVPNLTGLTINEAITTAQANRLKIEIVDSVYNKRFKPGEVVDQQPIANSNVKENRTIFLTVNSSEPEKVALPKLTDISFRQAQVLIENCGLFIGSISYQPSEYNDLVLDVQQDSASIQQGEKIIKGSTIDLIVGRSKGNLKTPLPNLTGFNIQEAQATLNGAKLNLGVLIYDKSITTAEDSVKAQIWKQLPNPKFVSTVDLGSSVDLWLTVDPEKVNEAYEK</sequence>
<dbReference type="AlphaFoldDB" id="A0A9X3J579"/>
<dbReference type="Gene3D" id="3.30.10.20">
    <property type="match status" value="3"/>
</dbReference>